<keyword evidence="2" id="KW-1133">Transmembrane helix</keyword>
<proteinExistence type="predicted"/>
<evidence type="ECO:0008006" key="6">
    <source>
        <dbReference type="Google" id="ProtNLM"/>
    </source>
</evidence>
<evidence type="ECO:0000256" key="1">
    <source>
        <dbReference type="SAM" id="MobiDB-lite"/>
    </source>
</evidence>
<dbReference type="EMBL" id="KN834762">
    <property type="protein sequence ID" value="KIK64271.1"/>
    <property type="molecule type" value="Genomic_DNA"/>
</dbReference>
<dbReference type="Proteomes" id="UP000053593">
    <property type="component" value="Unassembled WGS sequence"/>
</dbReference>
<feature type="chain" id="PRO_5002208525" description="Mid2 domain-containing protein" evidence="3">
    <location>
        <begin position="34"/>
        <end position="512"/>
    </location>
</feature>
<feature type="region of interest" description="Disordered" evidence="1">
    <location>
        <begin position="374"/>
        <end position="460"/>
    </location>
</feature>
<keyword evidence="5" id="KW-1185">Reference proteome</keyword>
<organism evidence="4 5">
    <name type="scientific">Collybiopsis luxurians FD-317 M1</name>
    <dbReference type="NCBI Taxonomy" id="944289"/>
    <lineage>
        <taxon>Eukaryota</taxon>
        <taxon>Fungi</taxon>
        <taxon>Dikarya</taxon>
        <taxon>Basidiomycota</taxon>
        <taxon>Agaricomycotina</taxon>
        <taxon>Agaricomycetes</taxon>
        <taxon>Agaricomycetidae</taxon>
        <taxon>Agaricales</taxon>
        <taxon>Marasmiineae</taxon>
        <taxon>Omphalotaceae</taxon>
        <taxon>Collybiopsis</taxon>
        <taxon>Collybiopsis luxurians</taxon>
    </lineage>
</organism>
<feature type="compositionally biased region" description="Low complexity" evidence="1">
    <location>
        <begin position="447"/>
        <end position="457"/>
    </location>
</feature>
<dbReference type="HOGENOM" id="CLU_033917_1_0_1"/>
<evidence type="ECO:0000313" key="5">
    <source>
        <dbReference type="Proteomes" id="UP000053593"/>
    </source>
</evidence>
<evidence type="ECO:0000313" key="4">
    <source>
        <dbReference type="EMBL" id="KIK64271.1"/>
    </source>
</evidence>
<dbReference type="OrthoDB" id="2527908at2759"/>
<feature type="signal peptide" evidence="3">
    <location>
        <begin position="1"/>
        <end position="33"/>
    </location>
</feature>
<keyword evidence="2" id="KW-0812">Transmembrane</keyword>
<feature type="compositionally biased region" description="Low complexity" evidence="1">
    <location>
        <begin position="387"/>
        <end position="404"/>
    </location>
</feature>
<feature type="compositionally biased region" description="Polar residues" evidence="1">
    <location>
        <begin position="345"/>
        <end position="362"/>
    </location>
</feature>
<evidence type="ECO:0000256" key="3">
    <source>
        <dbReference type="SAM" id="SignalP"/>
    </source>
</evidence>
<protein>
    <recommendedName>
        <fullName evidence="6">Mid2 domain-containing protein</fullName>
    </recommendedName>
</protein>
<sequence length="512" mass="54681">MKSRSVSTTFPSSSPSLLFLLLFGLGSVTTAEAQMPPDTNLFQWKFSQNFLGPLLPSCQNLPITVQPVNPTNQTHGIPPFYMIAWEIGGTPRTTLLGLNESSLSWTVDHPVGTSLWLNVVDSQGNGGGIPPSSFTVSTGQSTECIVHGNNTEFTVTANISSTVETCQPWGLRIKGGNPPYNVSFAQLNSPIVTNVTIPASMNGYTYINRATPNFPLIAAVSDMTGRWASGTPIVNPVGSSDVDCTGLNSSPGFADQLQAAQDAATAAIAKAKQRKTAVLAGVLTPLFVLLFGGVAFWAYRNYTRQQRMKKELAPEPMVLPEPKAVEEANTNTMAEIRPSFGSQVSSIVDTHNSPSQASSRNPFLTDAERSTILSRSNDSSEQQLVANSSRPNSGSSSSSTSRGGFANFPTSSVRRPNKKAVEAGFANQSDSKSVAARGQARTTVERSQSAQASASAAIPMPVRSASLSAIISQSLDGEEYVIQHQDGGRFRELPPPYRERRSRPQPDVPQSP</sequence>
<name>A0A0D0C7S3_9AGAR</name>
<reference evidence="4 5" key="1">
    <citation type="submission" date="2014-04" db="EMBL/GenBank/DDBJ databases">
        <title>Evolutionary Origins and Diversification of the Mycorrhizal Mutualists.</title>
        <authorList>
            <consortium name="DOE Joint Genome Institute"/>
            <consortium name="Mycorrhizal Genomics Consortium"/>
            <person name="Kohler A."/>
            <person name="Kuo A."/>
            <person name="Nagy L.G."/>
            <person name="Floudas D."/>
            <person name="Copeland A."/>
            <person name="Barry K.W."/>
            <person name="Cichocki N."/>
            <person name="Veneault-Fourrey C."/>
            <person name="LaButti K."/>
            <person name="Lindquist E.A."/>
            <person name="Lipzen A."/>
            <person name="Lundell T."/>
            <person name="Morin E."/>
            <person name="Murat C."/>
            <person name="Riley R."/>
            <person name="Ohm R."/>
            <person name="Sun H."/>
            <person name="Tunlid A."/>
            <person name="Henrissat B."/>
            <person name="Grigoriev I.V."/>
            <person name="Hibbett D.S."/>
            <person name="Martin F."/>
        </authorList>
    </citation>
    <scope>NUCLEOTIDE SEQUENCE [LARGE SCALE GENOMIC DNA]</scope>
    <source>
        <strain evidence="4 5">FD-317 M1</strain>
    </source>
</reference>
<evidence type="ECO:0000256" key="2">
    <source>
        <dbReference type="SAM" id="Phobius"/>
    </source>
</evidence>
<keyword evidence="2" id="KW-0472">Membrane</keyword>
<feature type="compositionally biased region" description="Polar residues" evidence="1">
    <location>
        <begin position="374"/>
        <end position="386"/>
    </location>
</feature>
<feature type="transmembrane region" description="Helical" evidence="2">
    <location>
        <begin position="277"/>
        <end position="299"/>
    </location>
</feature>
<accession>A0A0D0C7S3</accession>
<feature type="region of interest" description="Disordered" evidence="1">
    <location>
        <begin position="345"/>
        <end position="364"/>
    </location>
</feature>
<keyword evidence="3" id="KW-0732">Signal</keyword>
<feature type="region of interest" description="Disordered" evidence="1">
    <location>
        <begin position="484"/>
        <end position="512"/>
    </location>
</feature>
<feature type="compositionally biased region" description="Basic and acidic residues" evidence="1">
    <location>
        <begin position="486"/>
        <end position="504"/>
    </location>
</feature>
<dbReference type="AlphaFoldDB" id="A0A0D0C7S3"/>
<gene>
    <name evidence="4" type="ORF">GYMLUDRAFT_241448</name>
</gene>